<feature type="transmembrane region" description="Helical" evidence="1">
    <location>
        <begin position="164"/>
        <end position="187"/>
    </location>
</feature>
<keyword evidence="1" id="KW-0812">Transmembrane</keyword>
<sequence>MAAAAADAARASPLPGTGTGPALARPEVAAAKALTYLSLASLWVGGAGLAVAAFADLAFADRAWGAGSPVIDVLKFSTKAILFGGLLAVVVMLLLLRAALLLSATGSSVNMDMGSKKISTASKGSMLRETVVLGWFAALPFVLLSSVSCFVMKRLSPEKGSQTGMVCTVIFDVGVVASMAITCVVTIPSMVVKLWRMKLGGEDDEAADSIV</sequence>
<feature type="transmembrane region" description="Helical" evidence="1">
    <location>
        <begin position="132"/>
        <end position="152"/>
    </location>
</feature>
<name>A0A0A8YN02_ARUDO</name>
<accession>A0A0A8YN02</accession>
<dbReference type="AlphaFoldDB" id="A0A0A8YN02"/>
<feature type="transmembrane region" description="Helical" evidence="1">
    <location>
        <begin position="33"/>
        <end position="59"/>
    </location>
</feature>
<keyword evidence="1" id="KW-1133">Transmembrane helix</keyword>
<reference evidence="2" key="1">
    <citation type="submission" date="2014-09" db="EMBL/GenBank/DDBJ databases">
        <authorList>
            <person name="Magalhaes I.L.F."/>
            <person name="Oliveira U."/>
            <person name="Santos F.R."/>
            <person name="Vidigal T.H.D.A."/>
            <person name="Brescovit A.D."/>
            <person name="Santos A.J."/>
        </authorList>
    </citation>
    <scope>NUCLEOTIDE SEQUENCE</scope>
    <source>
        <tissue evidence="2">Shoot tissue taken approximately 20 cm above the soil surface</tissue>
    </source>
</reference>
<protein>
    <submittedName>
        <fullName evidence="2">Uncharacterized protein</fullName>
    </submittedName>
</protein>
<proteinExistence type="predicted"/>
<evidence type="ECO:0000313" key="2">
    <source>
        <dbReference type="EMBL" id="JAD28044.1"/>
    </source>
</evidence>
<evidence type="ECO:0000256" key="1">
    <source>
        <dbReference type="SAM" id="Phobius"/>
    </source>
</evidence>
<reference evidence="2" key="2">
    <citation type="journal article" date="2015" name="Data Brief">
        <title>Shoot transcriptome of the giant reed, Arundo donax.</title>
        <authorList>
            <person name="Barrero R.A."/>
            <person name="Guerrero F.D."/>
            <person name="Moolhuijzen P."/>
            <person name="Goolsby J.A."/>
            <person name="Tidwell J."/>
            <person name="Bellgard S.E."/>
            <person name="Bellgard M.I."/>
        </authorList>
    </citation>
    <scope>NUCLEOTIDE SEQUENCE</scope>
    <source>
        <tissue evidence="2">Shoot tissue taken approximately 20 cm above the soil surface</tissue>
    </source>
</reference>
<organism evidence="2">
    <name type="scientific">Arundo donax</name>
    <name type="common">Giant reed</name>
    <name type="synonym">Donax arundinaceus</name>
    <dbReference type="NCBI Taxonomy" id="35708"/>
    <lineage>
        <taxon>Eukaryota</taxon>
        <taxon>Viridiplantae</taxon>
        <taxon>Streptophyta</taxon>
        <taxon>Embryophyta</taxon>
        <taxon>Tracheophyta</taxon>
        <taxon>Spermatophyta</taxon>
        <taxon>Magnoliopsida</taxon>
        <taxon>Liliopsida</taxon>
        <taxon>Poales</taxon>
        <taxon>Poaceae</taxon>
        <taxon>PACMAD clade</taxon>
        <taxon>Arundinoideae</taxon>
        <taxon>Arundineae</taxon>
        <taxon>Arundo</taxon>
    </lineage>
</organism>
<dbReference type="EMBL" id="GBRH01269851">
    <property type="protein sequence ID" value="JAD28044.1"/>
    <property type="molecule type" value="Transcribed_RNA"/>
</dbReference>
<feature type="transmembrane region" description="Helical" evidence="1">
    <location>
        <begin position="80"/>
        <end position="104"/>
    </location>
</feature>
<keyword evidence="1" id="KW-0472">Membrane</keyword>